<dbReference type="GO" id="GO:0046872">
    <property type="term" value="F:metal ion binding"/>
    <property type="evidence" value="ECO:0007669"/>
    <property type="project" value="UniProtKB-KW"/>
</dbReference>
<feature type="chain" id="PRO_5043764199" description="Endonuclease" evidence="12">
    <location>
        <begin position="24"/>
        <end position="370"/>
    </location>
</feature>
<accession>A0AAV5GZ65</accession>
<evidence type="ECO:0000256" key="3">
    <source>
        <dbReference type="ARBA" id="ARBA00022722"/>
    </source>
</evidence>
<comment type="caution">
    <text evidence="15">The sequence shown here is derived from an EMBL/GenBank/DDBJ whole genome shotgun (WGS) entry which is preliminary data.</text>
</comment>
<dbReference type="SMART" id="SM00477">
    <property type="entry name" value="NUC"/>
    <property type="match status" value="1"/>
</dbReference>
<keyword evidence="6 10" id="KW-0378">Hydrolase</keyword>
<feature type="active site" description="Proton acceptor" evidence="8">
    <location>
        <position position="157"/>
    </location>
</feature>
<evidence type="ECO:0000256" key="7">
    <source>
        <dbReference type="ARBA" id="ARBA00022842"/>
    </source>
</evidence>
<evidence type="ECO:0000256" key="6">
    <source>
        <dbReference type="ARBA" id="ARBA00022801"/>
    </source>
</evidence>
<dbReference type="GO" id="GO:0005634">
    <property type="term" value="C:nucleus"/>
    <property type="evidence" value="ECO:0007669"/>
    <property type="project" value="TreeGrafter"/>
</dbReference>
<feature type="domain" description="ENPP1-3/EXOG-like endonuclease/phosphodiesterase" evidence="13">
    <location>
        <begin position="93"/>
        <end position="331"/>
    </location>
</feature>
<keyword evidence="12" id="KW-0732">Signal</keyword>
<evidence type="ECO:0000313" key="15">
    <source>
        <dbReference type="EMBL" id="GJN94662.1"/>
    </source>
</evidence>
<feature type="binding site" evidence="9">
    <location>
        <position position="189"/>
    </location>
    <ligand>
        <name>Mg(2+)</name>
        <dbReference type="ChEBI" id="CHEBI:18420"/>
        <note>catalytic</note>
    </ligand>
</feature>
<dbReference type="InterPro" id="IPR018524">
    <property type="entry name" value="DNA/RNA_endonuclease_AS"/>
</dbReference>
<dbReference type="GO" id="GO:0004521">
    <property type="term" value="F:RNA endonuclease activity"/>
    <property type="evidence" value="ECO:0007669"/>
    <property type="project" value="TreeGrafter"/>
</dbReference>
<evidence type="ECO:0000256" key="8">
    <source>
        <dbReference type="PIRSR" id="PIRSR640255-1"/>
    </source>
</evidence>
<proteinExistence type="inferred from homology"/>
<dbReference type="GO" id="GO:0003676">
    <property type="term" value="F:nucleic acid binding"/>
    <property type="evidence" value="ECO:0007669"/>
    <property type="project" value="InterPro"/>
</dbReference>
<evidence type="ECO:0000256" key="2">
    <source>
        <dbReference type="ARBA" id="ARBA00010052"/>
    </source>
</evidence>
<dbReference type="EC" id="3.1.30.-" evidence="10"/>
<dbReference type="Proteomes" id="UP001342314">
    <property type="component" value="Unassembled WGS sequence"/>
</dbReference>
<evidence type="ECO:0000256" key="10">
    <source>
        <dbReference type="RuleBase" id="RU366055"/>
    </source>
</evidence>
<dbReference type="GO" id="GO:0006309">
    <property type="term" value="P:apoptotic DNA fragmentation"/>
    <property type="evidence" value="ECO:0007669"/>
    <property type="project" value="TreeGrafter"/>
</dbReference>
<dbReference type="GO" id="GO:0000014">
    <property type="term" value="F:single-stranded DNA endodeoxyribonuclease activity"/>
    <property type="evidence" value="ECO:0007669"/>
    <property type="project" value="TreeGrafter"/>
</dbReference>
<dbReference type="InterPro" id="IPR044925">
    <property type="entry name" value="His-Me_finger_sf"/>
</dbReference>
<name>A0AAV5GZ65_9BASI</name>
<dbReference type="Pfam" id="PF01223">
    <property type="entry name" value="Endonuclease_NS"/>
    <property type="match status" value="1"/>
</dbReference>
<protein>
    <recommendedName>
        <fullName evidence="10">Endonuclease</fullName>
        <ecNumber evidence="10">3.1.30.-</ecNumber>
    </recommendedName>
</protein>
<evidence type="ECO:0000259" key="13">
    <source>
        <dbReference type="SMART" id="SM00477"/>
    </source>
</evidence>
<evidence type="ECO:0000256" key="4">
    <source>
        <dbReference type="ARBA" id="ARBA00022723"/>
    </source>
</evidence>
<keyword evidence="3 10" id="KW-0540">Nuclease</keyword>
<dbReference type="InterPro" id="IPR044929">
    <property type="entry name" value="DNA/RNA_non-sp_Endonuclease_sf"/>
</dbReference>
<dbReference type="PANTHER" id="PTHR13966:SF5">
    <property type="entry name" value="ENDONUCLEASE G, MITOCHONDRIAL"/>
    <property type="match status" value="1"/>
</dbReference>
<feature type="domain" description="DNA/RNA non-specific endonuclease/pyrophosphatase/phosphodiesterase" evidence="14">
    <location>
        <begin position="92"/>
        <end position="331"/>
    </location>
</feature>
<keyword evidence="5 10" id="KW-0255">Endonuclease</keyword>
<evidence type="ECO:0000256" key="9">
    <source>
        <dbReference type="PIRSR" id="PIRSR640255-2"/>
    </source>
</evidence>
<dbReference type="InterPro" id="IPR001604">
    <property type="entry name" value="Endo_G_ENPP1-like_dom"/>
</dbReference>
<sequence length="370" mass="39771">MSSSVVHLTIAAASGLVLGAAGALSFSRPKQPQPGQQPQQQPSGGFPAASGPPGVFPGERSGLPAQVVQGGLAVRDRVVNGASIGPISDLLMRTAYTAAYDRRNRIPAWTAEHLTAASLKSGGGDRQNAIFREDGEVPDMFRAKLLDYFKSGYDRGHMVPAADAKQSQEAMSETFLLSNIAPQVGEGFNRHYWAYLEAFCRNLTQSFDDVYVFTVPLFLPKKDPRDGKWRVSYEMIAPQGGPPSIGKSIGLATVPTHFAKVLLCSRTPRSSSLALVKPSGGFGDGKEWVQGAFVLPNEPIPDETRLEGFVVPVEAVERAAGLSILPAELKAGGAKELCRTIKCEVVVRRFDDAQKKLGGGRPQPQRRQTM</sequence>
<keyword evidence="4 9" id="KW-0479">Metal-binding</keyword>
<feature type="signal peptide" evidence="12">
    <location>
        <begin position="1"/>
        <end position="23"/>
    </location>
</feature>
<dbReference type="AlphaFoldDB" id="A0AAV5GZ65"/>
<feature type="region of interest" description="Disordered" evidence="11">
    <location>
        <begin position="27"/>
        <end position="62"/>
    </location>
</feature>
<organism evidence="15 16">
    <name type="scientific">Rhodotorula paludigena</name>
    <dbReference type="NCBI Taxonomy" id="86838"/>
    <lineage>
        <taxon>Eukaryota</taxon>
        <taxon>Fungi</taxon>
        <taxon>Dikarya</taxon>
        <taxon>Basidiomycota</taxon>
        <taxon>Pucciniomycotina</taxon>
        <taxon>Microbotryomycetes</taxon>
        <taxon>Sporidiobolales</taxon>
        <taxon>Sporidiobolaceae</taxon>
        <taxon>Rhodotorula</taxon>
    </lineage>
</organism>
<dbReference type="SUPFAM" id="SSF54060">
    <property type="entry name" value="His-Me finger endonucleases"/>
    <property type="match status" value="1"/>
</dbReference>
<gene>
    <name evidence="15" type="ORF">Rhopal_007745-T1</name>
</gene>
<evidence type="ECO:0000256" key="1">
    <source>
        <dbReference type="ARBA" id="ARBA00001946"/>
    </source>
</evidence>
<dbReference type="InterPro" id="IPR040255">
    <property type="entry name" value="Non-specific_endonuclease"/>
</dbReference>
<keyword evidence="16" id="KW-1185">Reference proteome</keyword>
<evidence type="ECO:0000256" key="12">
    <source>
        <dbReference type="SAM" id="SignalP"/>
    </source>
</evidence>
<evidence type="ECO:0000259" key="14">
    <source>
        <dbReference type="SMART" id="SM00892"/>
    </source>
</evidence>
<dbReference type="InterPro" id="IPR020821">
    <property type="entry name" value="ENPP1-3/EXOG-like_nuc-like"/>
</dbReference>
<feature type="compositionally biased region" description="Low complexity" evidence="11">
    <location>
        <begin position="27"/>
        <end position="58"/>
    </location>
</feature>
<reference evidence="15 16" key="1">
    <citation type="submission" date="2021-12" db="EMBL/GenBank/DDBJ databases">
        <title>High titer production of polyol ester of fatty acids by Rhodotorula paludigena BS15 towards product separation-free biomass refinery.</title>
        <authorList>
            <person name="Mano J."/>
            <person name="Ono H."/>
            <person name="Tanaka T."/>
            <person name="Naito K."/>
            <person name="Sushida H."/>
            <person name="Ike M."/>
            <person name="Tokuyasu K."/>
            <person name="Kitaoka M."/>
        </authorList>
    </citation>
    <scope>NUCLEOTIDE SEQUENCE [LARGE SCALE GENOMIC DNA]</scope>
    <source>
        <strain evidence="15 16">BS15</strain>
    </source>
</reference>
<dbReference type="SMART" id="SM00892">
    <property type="entry name" value="Endonuclease_NS"/>
    <property type="match status" value="1"/>
</dbReference>
<comment type="cofactor">
    <cofactor evidence="1 10">
        <name>Mg(2+)</name>
        <dbReference type="ChEBI" id="CHEBI:18420"/>
    </cofactor>
</comment>
<evidence type="ECO:0000313" key="16">
    <source>
        <dbReference type="Proteomes" id="UP001342314"/>
    </source>
</evidence>
<dbReference type="EMBL" id="BQKY01000018">
    <property type="protein sequence ID" value="GJN94662.1"/>
    <property type="molecule type" value="Genomic_DNA"/>
</dbReference>
<dbReference type="PROSITE" id="PS01070">
    <property type="entry name" value="NUCLEASE_NON_SPEC"/>
    <property type="match status" value="1"/>
</dbReference>
<comment type="similarity">
    <text evidence="2 10">Belongs to the DNA/RNA non-specific endonuclease family.</text>
</comment>
<dbReference type="CDD" id="cd00091">
    <property type="entry name" value="NUC"/>
    <property type="match status" value="1"/>
</dbReference>
<dbReference type="GO" id="GO:0005743">
    <property type="term" value="C:mitochondrial inner membrane"/>
    <property type="evidence" value="ECO:0007669"/>
    <property type="project" value="TreeGrafter"/>
</dbReference>
<dbReference type="Gene3D" id="3.40.570.10">
    <property type="entry name" value="Extracellular Endonuclease, subunit A"/>
    <property type="match status" value="1"/>
</dbReference>
<dbReference type="PANTHER" id="PTHR13966">
    <property type="entry name" value="ENDONUCLEASE RELATED"/>
    <property type="match status" value="1"/>
</dbReference>
<dbReference type="FunFam" id="3.40.570.10:FF:000008">
    <property type="entry name" value="Probable NUC1-dna/rna non-specific nuclease, mitochondrial"/>
    <property type="match status" value="1"/>
</dbReference>
<keyword evidence="7" id="KW-0460">Magnesium</keyword>
<evidence type="ECO:0000256" key="11">
    <source>
        <dbReference type="SAM" id="MobiDB-lite"/>
    </source>
</evidence>
<evidence type="ECO:0000256" key="5">
    <source>
        <dbReference type="ARBA" id="ARBA00022759"/>
    </source>
</evidence>